<organism evidence="2 3">
    <name type="scientific">Entomortierella chlamydospora</name>
    <dbReference type="NCBI Taxonomy" id="101097"/>
    <lineage>
        <taxon>Eukaryota</taxon>
        <taxon>Fungi</taxon>
        <taxon>Fungi incertae sedis</taxon>
        <taxon>Mucoromycota</taxon>
        <taxon>Mortierellomycotina</taxon>
        <taxon>Mortierellomycetes</taxon>
        <taxon>Mortierellales</taxon>
        <taxon>Mortierellaceae</taxon>
        <taxon>Entomortierella</taxon>
    </lineage>
</organism>
<dbReference type="Pfam" id="PF23948">
    <property type="entry name" value="ARM_5"/>
    <property type="match status" value="1"/>
</dbReference>
<dbReference type="InterPro" id="IPR056251">
    <property type="entry name" value="Arm_rpt_dom"/>
</dbReference>
<evidence type="ECO:0000259" key="1">
    <source>
        <dbReference type="Pfam" id="PF23948"/>
    </source>
</evidence>
<evidence type="ECO:0000313" key="2">
    <source>
        <dbReference type="EMBL" id="KAF9991377.1"/>
    </source>
</evidence>
<feature type="domain" description="Arm-like repeat" evidence="1">
    <location>
        <begin position="7"/>
        <end position="140"/>
    </location>
</feature>
<keyword evidence="3" id="KW-1185">Reference proteome</keyword>
<dbReference type="AlphaFoldDB" id="A0A9P6MC17"/>
<comment type="caution">
    <text evidence="2">The sequence shown here is derived from an EMBL/GenBank/DDBJ whole genome shotgun (WGS) entry which is preliminary data.</text>
</comment>
<name>A0A9P6MC17_9FUNG</name>
<dbReference type="Proteomes" id="UP000703661">
    <property type="component" value="Unassembled WGS sequence"/>
</dbReference>
<gene>
    <name evidence="2" type="ORF">BGZ80_009173</name>
</gene>
<protein>
    <recommendedName>
        <fullName evidence="1">Arm-like repeat domain-containing protein</fullName>
    </recommendedName>
</protein>
<proteinExistence type="predicted"/>
<evidence type="ECO:0000313" key="3">
    <source>
        <dbReference type="Proteomes" id="UP000703661"/>
    </source>
</evidence>
<feature type="non-terminal residue" evidence="2">
    <location>
        <position position="145"/>
    </location>
</feature>
<sequence>MDDMQGTYLEILKPLKESLINARKDKNEYQLAPLLTALTALLNAMVCKKVSGLDRENIFNPLAKLIGSLKSHDDTTVAFLALVAGQALAHIRNDESLAMSVFRRARLAIAMAGDISSVISSADISGLISAYDKFNEMCDFSVKHE</sequence>
<dbReference type="EMBL" id="JAAAID010005276">
    <property type="protein sequence ID" value="KAF9991377.1"/>
    <property type="molecule type" value="Genomic_DNA"/>
</dbReference>
<accession>A0A9P6MC17</accession>
<reference evidence="2" key="1">
    <citation type="journal article" date="2020" name="Fungal Divers.">
        <title>Resolving the Mortierellaceae phylogeny through synthesis of multi-gene phylogenetics and phylogenomics.</title>
        <authorList>
            <person name="Vandepol N."/>
            <person name="Liber J."/>
            <person name="Desiro A."/>
            <person name="Na H."/>
            <person name="Kennedy M."/>
            <person name="Barry K."/>
            <person name="Grigoriev I.V."/>
            <person name="Miller A.N."/>
            <person name="O'Donnell K."/>
            <person name="Stajich J.E."/>
            <person name="Bonito G."/>
        </authorList>
    </citation>
    <scope>NUCLEOTIDE SEQUENCE</scope>
    <source>
        <strain evidence="2">NRRL 2769</strain>
    </source>
</reference>